<dbReference type="EMBL" id="AQGS01000479">
    <property type="protein sequence ID" value="EPS39305.1"/>
    <property type="molecule type" value="Genomic_DNA"/>
</dbReference>
<keyword evidence="1" id="KW-0732">Signal</keyword>
<sequence>MPTHLLHPAKLLALLPLITTVLSAGVAFQCNGQRDHMFHQDCATAANELVLSLTREDGRVHIPNDDVMHSYMNCEATLEATGGEKIDQGSAILLSFAQIGARCQEGSFTYPSNTIKGNLKGAANWKREGPSIKRVKRALSAPLRFLRREMQDTIAPQQLGQLQRRSDMMAARKGYNGQTYRLMLDSAHGVPELSPTSPDVSSMFFQRSREQLQHHFTKEDTSDLVFGNAYPIKGGTHVSVITLGVKLRGSQTSWKEFVQSQNDSGKTIKELITDGLSMFTSNQYVAAYFHVLDGNNRQVFSFMIYGYDSVDSPLPA</sequence>
<reference evidence="3" key="2">
    <citation type="submission" date="2013-04" db="EMBL/GenBank/DDBJ databases">
        <title>Genomic mechanisms accounting for the adaptation to parasitism in nematode-trapping fungi.</title>
        <authorList>
            <person name="Ahren D.G."/>
        </authorList>
    </citation>
    <scope>NUCLEOTIDE SEQUENCE [LARGE SCALE GENOMIC DNA]</scope>
    <source>
        <strain evidence="3">CBS 200.50</strain>
    </source>
</reference>
<reference evidence="2 3" key="1">
    <citation type="journal article" date="2013" name="PLoS Genet.">
        <title>Genomic mechanisms accounting for the adaptation to parasitism in nematode-trapping fungi.</title>
        <authorList>
            <person name="Meerupati T."/>
            <person name="Andersson K.M."/>
            <person name="Friman E."/>
            <person name="Kumar D."/>
            <person name="Tunlid A."/>
            <person name="Ahren D."/>
        </authorList>
    </citation>
    <scope>NUCLEOTIDE SEQUENCE [LARGE SCALE GENOMIC DNA]</scope>
    <source>
        <strain evidence="2 3">CBS 200.50</strain>
    </source>
</reference>
<comment type="caution">
    <text evidence="2">The sequence shown here is derived from an EMBL/GenBank/DDBJ whole genome shotgun (WGS) entry which is preliminary data.</text>
</comment>
<evidence type="ECO:0000256" key="1">
    <source>
        <dbReference type="SAM" id="SignalP"/>
    </source>
</evidence>
<feature type="signal peptide" evidence="1">
    <location>
        <begin position="1"/>
        <end position="23"/>
    </location>
</feature>
<dbReference type="Proteomes" id="UP000015100">
    <property type="component" value="Unassembled WGS sequence"/>
</dbReference>
<organism evidence="2 3">
    <name type="scientific">Dactylellina haptotyla (strain CBS 200.50)</name>
    <name type="common">Nematode-trapping fungus</name>
    <name type="synonym">Monacrosporium haptotylum</name>
    <dbReference type="NCBI Taxonomy" id="1284197"/>
    <lineage>
        <taxon>Eukaryota</taxon>
        <taxon>Fungi</taxon>
        <taxon>Dikarya</taxon>
        <taxon>Ascomycota</taxon>
        <taxon>Pezizomycotina</taxon>
        <taxon>Orbiliomycetes</taxon>
        <taxon>Orbiliales</taxon>
        <taxon>Orbiliaceae</taxon>
        <taxon>Dactylellina</taxon>
    </lineage>
</organism>
<dbReference type="AlphaFoldDB" id="S8A8I0"/>
<dbReference type="OrthoDB" id="5387594at2759"/>
<keyword evidence="3" id="KW-1185">Reference proteome</keyword>
<feature type="chain" id="PRO_5004548313" evidence="1">
    <location>
        <begin position="24"/>
        <end position="316"/>
    </location>
</feature>
<accession>S8A8I0</accession>
<name>S8A8I0_DACHA</name>
<protein>
    <submittedName>
        <fullName evidence="2">Uncharacterized protein</fullName>
    </submittedName>
</protein>
<dbReference type="HOGENOM" id="CLU_983446_0_0_1"/>
<dbReference type="OMA" id="MFHQDCA"/>
<proteinExistence type="predicted"/>
<evidence type="ECO:0000313" key="2">
    <source>
        <dbReference type="EMBL" id="EPS39305.1"/>
    </source>
</evidence>
<gene>
    <name evidence="2" type="ORF">H072_6904</name>
</gene>
<evidence type="ECO:0000313" key="3">
    <source>
        <dbReference type="Proteomes" id="UP000015100"/>
    </source>
</evidence>